<feature type="transmembrane region" description="Helical" evidence="1">
    <location>
        <begin position="64"/>
        <end position="86"/>
    </location>
</feature>
<feature type="transmembrane region" description="Helical" evidence="1">
    <location>
        <begin position="7"/>
        <end position="26"/>
    </location>
</feature>
<keyword evidence="1" id="KW-1133">Transmembrane helix</keyword>
<gene>
    <name evidence="2" type="ORF">DXC78_05615</name>
</gene>
<evidence type="ECO:0000256" key="1">
    <source>
        <dbReference type="SAM" id="Phobius"/>
    </source>
</evidence>
<dbReference type="RefSeq" id="WP_117446116.1">
    <property type="nucleotide sequence ID" value="NZ_JADNBU010000004.1"/>
</dbReference>
<comment type="caution">
    <text evidence="2">The sequence shown here is derived from an EMBL/GenBank/DDBJ whole genome shotgun (WGS) entry which is preliminary data.</text>
</comment>
<sequence>MKQKTLQWIETFLFLVLNLSIFYAGADHPVPKGFIWLVLWIVLISLLQHIYLGWFLKEVRKKDFLCLHLFVYIGMGIISLFYLIHGRIYREYLLFVFFVLGIFVLYGFVFYMINRWLARKFL</sequence>
<proteinExistence type="predicted"/>
<dbReference type="AlphaFoldDB" id="A0A3E3E508"/>
<dbReference type="EMBL" id="QUSK01000010">
    <property type="protein sequence ID" value="RGD76693.1"/>
    <property type="molecule type" value="Genomic_DNA"/>
</dbReference>
<evidence type="ECO:0000313" key="2">
    <source>
        <dbReference type="EMBL" id="RGD76693.1"/>
    </source>
</evidence>
<name>A0A3E3E508_9FIRM</name>
<accession>A0A3E3E508</accession>
<reference evidence="2 3" key="1">
    <citation type="submission" date="2018-08" db="EMBL/GenBank/DDBJ databases">
        <title>A genome reference for cultivated species of the human gut microbiota.</title>
        <authorList>
            <person name="Zou Y."/>
            <person name="Xue W."/>
            <person name="Luo G."/>
        </authorList>
    </citation>
    <scope>NUCLEOTIDE SEQUENCE [LARGE SCALE GENOMIC DNA]</scope>
    <source>
        <strain evidence="2 3">TF08-11</strain>
    </source>
</reference>
<keyword evidence="1" id="KW-0812">Transmembrane</keyword>
<feature type="transmembrane region" description="Helical" evidence="1">
    <location>
        <begin position="92"/>
        <end position="113"/>
    </location>
</feature>
<feature type="transmembrane region" description="Helical" evidence="1">
    <location>
        <begin position="33"/>
        <end position="52"/>
    </location>
</feature>
<protein>
    <submittedName>
        <fullName evidence="2">Uncharacterized protein</fullName>
    </submittedName>
</protein>
<keyword evidence="1" id="KW-0472">Membrane</keyword>
<evidence type="ECO:0000313" key="3">
    <source>
        <dbReference type="Proteomes" id="UP000260721"/>
    </source>
</evidence>
<organism evidence="2 3">
    <name type="scientific">Faecalicoccus pleomorphus</name>
    <dbReference type="NCBI Taxonomy" id="1323"/>
    <lineage>
        <taxon>Bacteria</taxon>
        <taxon>Bacillati</taxon>
        <taxon>Bacillota</taxon>
        <taxon>Erysipelotrichia</taxon>
        <taxon>Erysipelotrichales</taxon>
        <taxon>Erysipelotrichaceae</taxon>
        <taxon>Faecalicoccus</taxon>
    </lineage>
</organism>
<dbReference type="Proteomes" id="UP000260721">
    <property type="component" value="Unassembled WGS sequence"/>
</dbReference>